<accession>A0A0G0WM11</accession>
<dbReference type="SUPFAM" id="SSF53041">
    <property type="entry name" value="Resolvase-like"/>
    <property type="match status" value="1"/>
</dbReference>
<dbReference type="PANTHER" id="PTHR30461:SF26">
    <property type="entry name" value="RESOLVASE HOMOLOG YNEB"/>
    <property type="match status" value="1"/>
</dbReference>
<dbReference type="Proteomes" id="UP000034753">
    <property type="component" value="Unassembled WGS sequence"/>
</dbReference>
<feature type="domain" description="Resolvase/invertase-type recombinase catalytic" evidence="3">
    <location>
        <begin position="17"/>
        <end position="166"/>
    </location>
</feature>
<dbReference type="Gene3D" id="3.90.1750.20">
    <property type="entry name" value="Putative Large Serine Recombinase, Chain B, Domain 2"/>
    <property type="match status" value="1"/>
</dbReference>
<feature type="region of interest" description="Disordered" evidence="2">
    <location>
        <begin position="19"/>
        <end position="39"/>
    </location>
</feature>
<gene>
    <name evidence="4" type="ORF">UU67_C0016G0017</name>
</gene>
<feature type="compositionally biased region" description="Polar residues" evidence="2">
    <location>
        <begin position="580"/>
        <end position="590"/>
    </location>
</feature>
<dbReference type="InterPro" id="IPR038109">
    <property type="entry name" value="DNA_bind_recomb_sf"/>
</dbReference>
<dbReference type="Gene3D" id="3.40.50.1390">
    <property type="entry name" value="Resolvase, N-terminal catalytic domain"/>
    <property type="match status" value="1"/>
</dbReference>
<protein>
    <submittedName>
        <fullName evidence="4">Resolvase domain-containing protein</fullName>
    </submittedName>
</protein>
<dbReference type="GO" id="GO:0000150">
    <property type="term" value="F:DNA strand exchange activity"/>
    <property type="evidence" value="ECO:0007669"/>
    <property type="project" value="InterPro"/>
</dbReference>
<evidence type="ECO:0000313" key="4">
    <source>
        <dbReference type="EMBL" id="KKS13804.1"/>
    </source>
</evidence>
<dbReference type="PANTHER" id="PTHR30461">
    <property type="entry name" value="DNA-INVERTASE FROM LAMBDOID PROPHAGE"/>
    <property type="match status" value="1"/>
</dbReference>
<dbReference type="CDD" id="cd00338">
    <property type="entry name" value="Ser_Recombinase"/>
    <property type="match status" value="1"/>
</dbReference>
<evidence type="ECO:0000313" key="5">
    <source>
        <dbReference type="Proteomes" id="UP000034753"/>
    </source>
</evidence>
<reference evidence="4 5" key="1">
    <citation type="journal article" date="2015" name="Nature">
        <title>rRNA introns, odd ribosomes, and small enigmatic genomes across a large radiation of phyla.</title>
        <authorList>
            <person name="Brown C.T."/>
            <person name="Hug L.A."/>
            <person name="Thomas B.C."/>
            <person name="Sharon I."/>
            <person name="Castelle C.J."/>
            <person name="Singh A."/>
            <person name="Wilkins M.J."/>
            <person name="Williams K.H."/>
            <person name="Banfield J.F."/>
        </authorList>
    </citation>
    <scope>NUCLEOTIDE SEQUENCE [LARGE SCALE GENOMIC DNA]</scope>
</reference>
<feature type="compositionally biased region" description="Basic and acidic residues" evidence="2">
    <location>
        <begin position="24"/>
        <end position="39"/>
    </location>
</feature>
<evidence type="ECO:0000259" key="3">
    <source>
        <dbReference type="SMART" id="SM00857"/>
    </source>
</evidence>
<sequence length="590" mass="68732">MAFLDYNLQQILQQSKPAKYLRKSTSDREDKQMRSIEGQDKDLDEEIITKFNLKGVKTVTESQTAFKEGRPQFNALTQEIEDGNIDVVIVWHANRISRNYADGGKFVQLMSDGKLKMVVTPHGIFENTPRDKEYLMNEFTRATRDSDDKSEAVKRGNRTKLKVGYIPSGRLSEGLMHVKNDKDVMINDSDPDRFPLIQKAIKLVLDQTHTPMEALAILNNEWGYQTKKTKRTGGNPMSKSTWYKTLSDPKWHGELHRREGVFNTQFPKLLTKEEYEKIQVILGKTSTRRLNKKDWPYTGLGMVCGGCNATVIMDEKWQIICSACKTKFHKAKDRNSCPSCGIHIAEMEQPTILHYTWLMPNHRNLPEGVECHQQSLPVINFNEQLDALLSQIFIPESIKNWAIKILQRENTQEFQDRTMIKNNLQELDRDIQKQIDNLLDSLVKELIAQEEYQKKKEMLLLEQQQVRKKLGETDKRADNWLELSERTFNFACYARYWFAHGSNQEKREILSTLGTNLMIKDRKLLLYQRKPFQILNGMREKIEILLNVYEPDELIDTISQNPSAHPLIPRLLRSRDSNPNKRIQNPLSYR</sequence>
<dbReference type="SMART" id="SM00857">
    <property type="entry name" value="Resolvase"/>
    <property type="match status" value="1"/>
</dbReference>
<dbReference type="EMBL" id="LCBN01000016">
    <property type="protein sequence ID" value="KKS13804.1"/>
    <property type="molecule type" value="Genomic_DNA"/>
</dbReference>
<evidence type="ECO:0000256" key="1">
    <source>
        <dbReference type="ARBA" id="ARBA00009913"/>
    </source>
</evidence>
<proteinExistence type="inferred from homology"/>
<dbReference type="InterPro" id="IPR050639">
    <property type="entry name" value="SSR_resolvase"/>
</dbReference>
<dbReference type="Pfam" id="PF00239">
    <property type="entry name" value="Resolvase"/>
    <property type="match status" value="1"/>
</dbReference>
<dbReference type="InterPro" id="IPR006119">
    <property type="entry name" value="Resolv_N"/>
</dbReference>
<comment type="similarity">
    <text evidence="1">Belongs to the site-specific recombinase resolvase family.</text>
</comment>
<dbReference type="GO" id="GO:0003677">
    <property type="term" value="F:DNA binding"/>
    <property type="evidence" value="ECO:0007669"/>
    <property type="project" value="InterPro"/>
</dbReference>
<name>A0A0G0WM11_9BACT</name>
<feature type="region of interest" description="Disordered" evidence="2">
    <location>
        <begin position="569"/>
        <end position="590"/>
    </location>
</feature>
<organism evidence="4 5">
    <name type="scientific">Candidatus Daviesbacteria bacterium GW2011_GWB1_41_5</name>
    <dbReference type="NCBI Taxonomy" id="1618429"/>
    <lineage>
        <taxon>Bacteria</taxon>
        <taxon>Candidatus Daviesiibacteriota</taxon>
    </lineage>
</organism>
<dbReference type="AlphaFoldDB" id="A0A0G0WM11"/>
<dbReference type="InterPro" id="IPR036162">
    <property type="entry name" value="Resolvase-like_N_sf"/>
</dbReference>
<comment type="caution">
    <text evidence="4">The sequence shown here is derived from an EMBL/GenBank/DDBJ whole genome shotgun (WGS) entry which is preliminary data.</text>
</comment>
<evidence type="ECO:0000256" key="2">
    <source>
        <dbReference type="SAM" id="MobiDB-lite"/>
    </source>
</evidence>